<reference evidence="3 4" key="1">
    <citation type="journal article" date="2019" name="Sci. Rep.">
        <title>Nanopore sequencing improves the draft genome of the human pathogenic amoeba Naegleria fowleri.</title>
        <authorList>
            <person name="Liechti N."/>
            <person name="Schurch N."/>
            <person name="Bruggmann R."/>
            <person name="Wittwer M."/>
        </authorList>
    </citation>
    <scope>NUCLEOTIDE SEQUENCE [LARGE SCALE GENOMIC DNA]</scope>
    <source>
        <strain evidence="3 4">ATCC 30894</strain>
    </source>
</reference>
<feature type="region of interest" description="Disordered" evidence="1">
    <location>
        <begin position="644"/>
        <end position="702"/>
    </location>
</feature>
<dbReference type="Pfam" id="PF13246">
    <property type="entry name" value="Cation_ATPase"/>
    <property type="match status" value="1"/>
</dbReference>
<dbReference type="PANTHER" id="PTHR13219">
    <property type="entry name" value="TRANSMEMBRANE PROTEIN 94"/>
    <property type="match status" value="1"/>
</dbReference>
<feature type="compositionally biased region" description="Polar residues" evidence="1">
    <location>
        <begin position="594"/>
        <end position="606"/>
    </location>
</feature>
<feature type="compositionally biased region" description="Polar residues" evidence="1">
    <location>
        <begin position="576"/>
        <end position="586"/>
    </location>
</feature>
<dbReference type="InterPro" id="IPR039720">
    <property type="entry name" value="TMEM94"/>
</dbReference>
<keyword evidence="4" id="KW-1185">Reference proteome</keyword>
<dbReference type="Proteomes" id="UP000444721">
    <property type="component" value="Unassembled WGS sequence"/>
</dbReference>
<feature type="transmembrane region" description="Helical" evidence="2">
    <location>
        <begin position="242"/>
        <end position="262"/>
    </location>
</feature>
<dbReference type="InterPro" id="IPR023299">
    <property type="entry name" value="ATPase_P-typ_cyto_dom_N"/>
</dbReference>
<dbReference type="Gene3D" id="1.20.1110.10">
    <property type="entry name" value="Calcium-transporting ATPase, transmembrane domain"/>
    <property type="match status" value="1"/>
</dbReference>
<dbReference type="OrthoDB" id="5568754at2759"/>
<accession>A0A6A5C1N1</accession>
<organism evidence="3 4">
    <name type="scientific">Naegleria fowleri</name>
    <name type="common">Brain eating amoeba</name>
    <dbReference type="NCBI Taxonomy" id="5763"/>
    <lineage>
        <taxon>Eukaryota</taxon>
        <taxon>Discoba</taxon>
        <taxon>Heterolobosea</taxon>
        <taxon>Tetramitia</taxon>
        <taxon>Eutetramitia</taxon>
        <taxon>Vahlkampfiidae</taxon>
        <taxon>Naegleria</taxon>
    </lineage>
</organism>
<feature type="transmembrane region" description="Helical" evidence="2">
    <location>
        <begin position="1234"/>
        <end position="1258"/>
    </location>
</feature>
<dbReference type="GO" id="GO:0000166">
    <property type="term" value="F:nucleotide binding"/>
    <property type="evidence" value="ECO:0007669"/>
    <property type="project" value="InterPro"/>
</dbReference>
<feature type="transmembrane region" description="Helical" evidence="2">
    <location>
        <begin position="1293"/>
        <end position="1312"/>
    </location>
</feature>
<dbReference type="SUPFAM" id="SSF81660">
    <property type="entry name" value="Metal cation-transporting ATPase, ATP-binding domain N"/>
    <property type="match status" value="1"/>
</dbReference>
<dbReference type="VEuPathDB" id="AmoebaDB:FDP41_010402"/>
<dbReference type="InterPro" id="IPR023214">
    <property type="entry name" value="HAD_sf"/>
</dbReference>
<feature type="transmembrane region" description="Helical" evidence="2">
    <location>
        <begin position="1333"/>
        <end position="1355"/>
    </location>
</feature>
<name>A0A6A5C1N1_NAEFO</name>
<evidence type="ECO:0000256" key="2">
    <source>
        <dbReference type="SAM" id="Phobius"/>
    </source>
</evidence>
<feature type="transmembrane region" description="Helical" evidence="2">
    <location>
        <begin position="1367"/>
        <end position="1385"/>
    </location>
</feature>
<proteinExistence type="predicted"/>
<dbReference type="Gene3D" id="3.40.1110.10">
    <property type="entry name" value="Calcium-transporting ATPase, cytoplasmic domain N"/>
    <property type="match status" value="1"/>
</dbReference>
<feature type="region of interest" description="Disordered" evidence="1">
    <location>
        <begin position="1"/>
        <end position="74"/>
    </location>
</feature>
<dbReference type="VEuPathDB" id="AmoebaDB:NfTy_011900"/>
<feature type="transmembrane region" description="Helical" evidence="2">
    <location>
        <begin position="391"/>
        <end position="416"/>
    </location>
</feature>
<dbReference type="EMBL" id="VFQX01000006">
    <property type="protein sequence ID" value="KAF0983337.1"/>
    <property type="molecule type" value="Genomic_DNA"/>
</dbReference>
<comment type="caution">
    <text evidence="3">The sequence shown here is derived from an EMBL/GenBank/DDBJ whole genome shotgun (WGS) entry which is preliminary data.</text>
</comment>
<feature type="transmembrane region" description="Helical" evidence="2">
    <location>
        <begin position="1163"/>
        <end position="1185"/>
    </location>
</feature>
<feature type="transmembrane region" description="Helical" evidence="2">
    <location>
        <begin position="428"/>
        <end position="449"/>
    </location>
</feature>
<dbReference type="VEuPathDB" id="AmoebaDB:NF0067650"/>
<dbReference type="InterPro" id="IPR023298">
    <property type="entry name" value="ATPase_P-typ_TM_dom_sf"/>
</dbReference>
<keyword evidence="2" id="KW-0472">Membrane</keyword>
<sequence>MSAEDHPRKSSSGGEAEISSIGSSHSINVTSADSSKSKHTQQPSIVVDCPTEACMSANNDPQDVRQSTSSSNAEIKQSINNTHIIPSLHSTSHSEPSPILEPHPNVSSYLETPTHRRNPVSVLRSARGNFGSTSSIMATRGGKSVASQIGTRKSTDVISHNTSEPILTTNNTSNIEVYDNISLLSKYAQSHLGGITTAEAKHPIRGGMLFLLVLFSCLLLYISGILKFYGVPFYDQYGAIRLVVEASILTLSLLFFFIVTVVSHYRRNRVVISLLKHKFSNLKKHDFNFSMKSKDGNIFEGINMIPYKMIFVLRDKAWSKMPHVLLVKDDLIYTANTKRDLEDSHIKYEMVDKVGLYRVLDTPMSQYIEDSYTDYRNQQEKMPLKIKLNNLISVLTIVAYIGFVLTVICNVIRIGVEGGSYDWVTLGLVQPVYVSLVALPIAFPGYWLLCLSTSNSRLLSLFEILMKPLKNETSSDHQKRVQITEENRHKPMKIPVGTQLKNFFKVITTANARYYDNLTVLGTITALCFINRTGLLADLLYAPEKILFMKGEDESRHMGGDMGAVSGMDISEDQYSEINPQTSSKYPQRERRNSTPSQAVSVYNNPEDSADLASEIELKESDKNFKSQGNLGMGDEVDEMVGNVANDEVLPSETVSTVPERPEENTGKKNERPIDGLPKDELSSHEIPSGVQTTDVTSHHAIHTEKPEEIVTLDVLFDRTASREVDVIRFSDPNWMSHTNSLKPLGLSLLVTGSSPLPDFDKTEGMLDAKSHLWKKYAYLLGKEIGFSDSVIESFSFKKRLHTQSAIGEMSSIIVEYDKQEKQLHSFGDPEVLIEYCSDYYSGTDIRPLNKHLKDNILEIVKNWRERRDLYCLAISYTPIDQKYDHIVNGKGDIINISRKETTTSVNISHTLSPSATPLDEHSEGDIFDSEKYINAADHMQRGQILLGVAAFRQQPKRDLAEFVRDLQENCGIRFIHFSQYNTQKTKAFGSKIGMEVDWNCCISLNEKEVELDLEDLKAKLPHGIQNIREHLKTVDDVPLLVSLFSDSTPVSTKEMIEVLQENHEVVCCVGSSININNSRSFNQANISIAVDPSTQQHLRPMDFDNLQEEVSDLQEDISPFLSYPCALHITTHQSETPISSFSVIFHLIKEGRKMVHNIRQSLAFLFASCMCLFFIQLLSVVMALPSTLFTGIQFLWLILVIIPLMSFSLLGTPIEPKIMDLISSKNEFKRSKYIWKLLLTMLRFCLPIPAAFLVYFWTIMCMDETVSISNVGMIWGDQIPSEIRQGVAFNSVLTYAQTITMFCLVYYWIFLSVGTMHRVYSIITVKFFLNPLWWVIMPICLILQALYTFLHIIISRPSSVQSWPNYPFYAYIIIFLFPFSFIAIDELIKIRVRRTFFNKQQKAKLMFDTKLGMYSPK</sequence>
<feature type="compositionally biased region" description="Basic and acidic residues" evidence="1">
    <location>
        <begin position="660"/>
        <end position="684"/>
    </location>
</feature>
<feature type="compositionally biased region" description="Low complexity" evidence="1">
    <location>
        <begin position="10"/>
        <end position="27"/>
    </location>
</feature>
<gene>
    <name evidence="3" type="ORF">FDP41_010402</name>
</gene>
<evidence type="ECO:0000313" key="3">
    <source>
        <dbReference type="EMBL" id="KAF0983337.1"/>
    </source>
</evidence>
<feature type="transmembrane region" description="Helical" evidence="2">
    <location>
        <begin position="1191"/>
        <end position="1213"/>
    </location>
</feature>
<evidence type="ECO:0000313" key="4">
    <source>
        <dbReference type="Proteomes" id="UP000444721"/>
    </source>
</evidence>
<dbReference type="GeneID" id="68117617"/>
<dbReference type="OMA" id="TIMCMDE"/>
<evidence type="ECO:0000256" key="1">
    <source>
        <dbReference type="SAM" id="MobiDB-lite"/>
    </source>
</evidence>
<dbReference type="SUPFAM" id="SSF81665">
    <property type="entry name" value="Calcium ATPase, transmembrane domain M"/>
    <property type="match status" value="1"/>
</dbReference>
<protein>
    <recommendedName>
        <fullName evidence="5">Cation-transporting P-type ATPase C-terminal domain-containing protein</fullName>
    </recommendedName>
</protein>
<feature type="transmembrane region" description="Helical" evidence="2">
    <location>
        <begin position="209"/>
        <end position="230"/>
    </location>
</feature>
<dbReference type="RefSeq" id="XP_044568050.1">
    <property type="nucleotide sequence ID" value="XM_044700697.1"/>
</dbReference>
<feature type="compositionally biased region" description="Polar residues" evidence="1">
    <location>
        <begin position="56"/>
        <end position="74"/>
    </location>
</feature>
<feature type="region of interest" description="Disordered" evidence="1">
    <location>
        <begin position="571"/>
        <end position="606"/>
    </location>
</feature>
<feature type="compositionally biased region" description="Polar residues" evidence="1">
    <location>
        <begin position="28"/>
        <end position="44"/>
    </location>
</feature>
<evidence type="ECO:0008006" key="5">
    <source>
        <dbReference type="Google" id="ProtNLM"/>
    </source>
</evidence>
<dbReference type="Gene3D" id="3.40.50.1000">
    <property type="entry name" value="HAD superfamily/HAD-like"/>
    <property type="match status" value="1"/>
</dbReference>
<keyword evidence="2" id="KW-0812">Transmembrane</keyword>
<dbReference type="PANTHER" id="PTHR13219:SF6">
    <property type="entry name" value="TRANSMEMBRANE PROTEIN 94"/>
    <property type="match status" value="1"/>
</dbReference>
<keyword evidence="2" id="KW-1133">Transmembrane helix</keyword>